<evidence type="ECO:0000259" key="7">
    <source>
        <dbReference type="Pfam" id="PF02384"/>
    </source>
</evidence>
<name>A0ABY5J2Q3_9BACT</name>
<accession>A0ABY5J2Q3</accession>
<dbReference type="GO" id="GO:0032259">
    <property type="term" value="P:methylation"/>
    <property type="evidence" value="ECO:0007669"/>
    <property type="project" value="UniProtKB-KW"/>
</dbReference>
<dbReference type="PANTHER" id="PTHR33841:SF6">
    <property type="entry name" value="TYPE II METHYLTRANSFERASE M.HINDII"/>
    <property type="match status" value="1"/>
</dbReference>
<dbReference type="Gene3D" id="3.40.50.150">
    <property type="entry name" value="Vaccinia Virus protein VP39"/>
    <property type="match status" value="1"/>
</dbReference>
<evidence type="ECO:0000313" key="8">
    <source>
        <dbReference type="EMBL" id="UUD36806.1"/>
    </source>
</evidence>
<dbReference type="Pfam" id="PF02384">
    <property type="entry name" value="N6_Mtase"/>
    <property type="match status" value="1"/>
</dbReference>
<keyword evidence="9" id="KW-1185">Reference proteome</keyword>
<evidence type="ECO:0000256" key="4">
    <source>
        <dbReference type="ARBA" id="ARBA00022747"/>
    </source>
</evidence>
<reference evidence="8" key="1">
    <citation type="submission" date="2022-07" db="EMBL/GenBank/DDBJ databases">
        <title>Complete genome of Mycoplasma equigenitalium type strain T37.</title>
        <authorList>
            <person name="Spergser J."/>
        </authorList>
    </citation>
    <scope>NUCLEOTIDE SEQUENCE</scope>
    <source>
        <strain evidence="8">T37</strain>
    </source>
</reference>
<feature type="domain" description="DNA methylase adenine-specific" evidence="7">
    <location>
        <begin position="51"/>
        <end position="261"/>
    </location>
</feature>
<comment type="catalytic activity">
    <reaction evidence="6">
        <text>a 2'-deoxyadenosine in DNA + S-adenosyl-L-methionine = an N(6)-methyl-2'-deoxyadenosine in DNA + S-adenosyl-L-homocysteine + H(+)</text>
        <dbReference type="Rhea" id="RHEA:15197"/>
        <dbReference type="Rhea" id="RHEA-COMP:12418"/>
        <dbReference type="Rhea" id="RHEA-COMP:12419"/>
        <dbReference type="ChEBI" id="CHEBI:15378"/>
        <dbReference type="ChEBI" id="CHEBI:57856"/>
        <dbReference type="ChEBI" id="CHEBI:59789"/>
        <dbReference type="ChEBI" id="CHEBI:90615"/>
        <dbReference type="ChEBI" id="CHEBI:90616"/>
        <dbReference type="EC" id="2.1.1.72"/>
    </reaction>
</comment>
<protein>
    <recommendedName>
        <fullName evidence="1">site-specific DNA-methyltransferase (adenine-specific)</fullName>
        <ecNumber evidence="1">2.1.1.72</ecNumber>
    </recommendedName>
</protein>
<dbReference type="InterPro" id="IPR029063">
    <property type="entry name" value="SAM-dependent_MTases_sf"/>
</dbReference>
<evidence type="ECO:0000256" key="2">
    <source>
        <dbReference type="ARBA" id="ARBA00022603"/>
    </source>
</evidence>
<keyword evidence="5" id="KW-0238">DNA-binding</keyword>
<evidence type="ECO:0000256" key="1">
    <source>
        <dbReference type="ARBA" id="ARBA00011900"/>
    </source>
</evidence>
<dbReference type="InterPro" id="IPR050953">
    <property type="entry name" value="N4_N6_ade-DNA_methylase"/>
</dbReference>
<dbReference type="Proteomes" id="UP001059576">
    <property type="component" value="Chromosome"/>
</dbReference>
<gene>
    <name evidence="8" type="ORF">NPA09_02815</name>
</gene>
<organism evidence="8 9">
    <name type="scientific">Mycoplasmopsis equigenitalium</name>
    <dbReference type="NCBI Taxonomy" id="114883"/>
    <lineage>
        <taxon>Bacteria</taxon>
        <taxon>Bacillati</taxon>
        <taxon>Mycoplasmatota</taxon>
        <taxon>Mycoplasmoidales</taxon>
        <taxon>Metamycoplasmataceae</taxon>
        <taxon>Mycoplasmopsis</taxon>
    </lineage>
</organism>
<proteinExistence type="predicted"/>
<dbReference type="CDD" id="cd02440">
    <property type="entry name" value="AdoMet_MTases"/>
    <property type="match status" value="1"/>
</dbReference>
<dbReference type="PANTHER" id="PTHR33841">
    <property type="entry name" value="DNA METHYLTRANSFERASE YEEA-RELATED"/>
    <property type="match status" value="1"/>
</dbReference>
<keyword evidence="3" id="KW-0808">Transferase</keyword>
<keyword evidence="4" id="KW-0680">Restriction system</keyword>
<evidence type="ECO:0000256" key="5">
    <source>
        <dbReference type="ARBA" id="ARBA00023125"/>
    </source>
</evidence>
<evidence type="ECO:0000256" key="6">
    <source>
        <dbReference type="ARBA" id="ARBA00047942"/>
    </source>
</evidence>
<dbReference type="GO" id="GO:0008168">
    <property type="term" value="F:methyltransferase activity"/>
    <property type="evidence" value="ECO:0007669"/>
    <property type="project" value="UniProtKB-KW"/>
</dbReference>
<sequence>MINSNNNFDIKNLSLEAYKQAINKYGIDYVWSEICNFVLKNGENDLLKISNFGELYEIALAIENKNNKKKQGKYYTPDDIGNIMSQWLDSSLGENICDVGCGTGNLILNYLDFVGGEKTHKLLKEGKIYLYDFDKTAIQICKTSLLLKYGKQYENNIHCIQGDFLDKNIHLPKNAKVISNPPYSIFKQLNPSWEVTENIEKSKELYAAFMEKCFKEATSAIFITPFTFVSGLKFYALRKSMSELGSGFIICFDNVPGNIFNGRKHGIFNSNTANSVRAAITVFTKSSRKGFRISPLIRFKNNERHKLLNCEILENELNDTFQIVNKTNPYFKKIDKELVTVFKTWNELSKITLKKLITQDKTPYVIDVPNTCRYYTTGSSRKLNRTGSIILNVKNEVFFSLLYCLLNSSLAYFWWRIYDGGITYPVNLLKSIPIPIDSISSDDFHFFKKITKEMIEKENEFLISKMNAGNKQENIKFPIKYRKLLNERFLKILDLKLDINLLEKIHKNSYFNQD</sequence>
<dbReference type="EC" id="2.1.1.72" evidence="1"/>
<evidence type="ECO:0000256" key="3">
    <source>
        <dbReference type="ARBA" id="ARBA00022679"/>
    </source>
</evidence>
<dbReference type="PRINTS" id="PR00507">
    <property type="entry name" value="N12N6MTFRASE"/>
</dbReference>
<keyword evidence="2 8" id="KW-0489">Methyltransferase</keyword>
<dbReference type="InterPro" id="IPR003356">
    <property type="entry name" value="DNA_methylase_A-5"/>
</dbReference>
<dbReference type="EMBL" id="CP101808">
    <property type="protein sequence ID" value="UUD36806.1"/>
    <property type="molecule type" value="Genomic_DNA"/>
</dbReference>
<evidence type="ECO:0000313" key="9">
    <source>
        <dbReference type="Proteomes" id="UP001059576"/>
    </source>
</evidence>
<dbReference type="SUPFAM" id="SSF53335">
    <property type="entry name" value="S-adenosyl-L-methionine-dependent methyltransferases"/>
    <property type="match status" value="1"/>
</dbReference>
<dbReference type="RefSeq" id="WP_129723053.1">
    <property type="nucleotide sequence ID" value="NZ_CP101808.1"/>
</dbReference>